<gene>
    <name evidence="2 3" type="primary">rsfS</name>
    <name evidence="3" type="ORF">O0V09_00415</name>
</gene>
<keyword evidence="2" id="KW-0810">Translation regulation</keyword>
<dbReference type="NCBIfam" id="TIGR00090">
    <property type="entry name" value="rsfS_iojap_ybeB"/>
    <property type="match status" value="1"/>
</dbReference>
<evidence type="ECO:0000313" key="4">
    <source>
        <dbReference type="Proteomes" id="UP001069090"/>
    </source>
</evidence>
<sequence>MKFTAETLKDAAFEALDDLKGKDIVTLDVKGLTSVTDYMLVCTGSSNRHVKSLADNVYTELKKQGLQALSVEGDSGSEWVLVDFGDVVVHVMLEEARNFYELEKLWSVPA</sequence>
<evidence type="ECO:0000256" key="1">
    <source>
        <dbReference type="ARBA" id="ARBA00010574"/>
    </source>
</evidence>
<accession>A0A9J6RH38</accession>
<keyword evidence="2" id="KW-0678">Repressor</keyword>
<dbReference type="AlphaFoldDB" id="A0A9J6RH38"/>
<dbReference type="GO" id="GO:0017148">
    <property type="term" value="P:negative regulation of translation"/>
    <property type="evidence" value="ECO:0007669"/>
    <property type="project" value="UniProtKB-UniRule"/>
</dbReference>
<comment type="function">
    <text evidence="2">Functions as a ribosomal silencing factor. Interacts with ribosomal protein uL14 (rplN), blocking formation of intersubunit bridge B8. Prevents association of the 30S and 50S ribosomal subunits and the formation of functional ribosomes, thus repressing translation.</text>
</comment>
<dbReference type="GO" id="GO:0042256">
    <property type="term" value="P:cytosolic ribosome assembly"/>
    <property type="evidence" value="ECO:0007669"/>
    <property type="project" value="UniProtKB-UniRule"/>
</dbReference>
<keyword evidence="2" id="KW-0963">Cytoplasm</keyword>
<dbReference type="GO" id="GO:0090071">
    <property type="term" value="P:negative regulation of ribosome biogenesis"/>
    <property type="evidence" value="ECO:0007669"/>
    <property type="project" value="UniProtKB-UniRule"/>
</dbReference>
<proteinExistence type="inferred from homology"/>
<dbReference type="EMBL" id="JAPTGG010000001">
    <property type="protein sequence ID" value="MCZ0863641.1"/>
    <property type="molecule type" value="Genomic_DNA"/>
</dbReference>
<dbReference type="Pfam" id="PF02410">
    <property type="entry name" value="RsfS"/>
    <property type="match status" value="1"/>
</dbReference>
<comment type="subcellular location">
    <subcellularLocation>
        <location evidence="2">Cytoplasm</location>
    </subcellularLocation>
</comment>
<dbReference type="Proteomes" id="UP001069090">
    <property type="component" value="Unassembled WGS sequence"/>
</dbReference>
<dbReference type="RefSeq" id="WP_258329789.1">
    <property type="nucleotide sequence ID" value="NZ_JAPTGG010000001.1"/>
</dbReference>
<dbReference type="SUPFAM" id="SSF81301">
    <property type="entry name" value="Nucleotidyltransferase"/>
    <property type="match status" value="1"/>
</dbReference>
<reference evidence="3 4" key="1">
    <citation type="submission" date="2022-12" db="EMBL/GenBank/DDBJ databases">
        <title>Dasania phycosphaerae sp. nov., isolated from particulate material of the south coast of Korea.</title>
        <authorList>
            <person name="Jiang Y."/>
        </authorList>
    </citation>
    <scope>NUCLEOTIDE SEQUENCE [LARGE SCALE GENOMIC DNA]</scope>
    <source>
        <strain evidence="3 4">GY-19</strain>
    </source>
</reference>
<comment type="similarity">
    <text evidence="1 2">Belongs to the Iojap/RsfS family.</text>
</comment>
<evidence type="ECO:0000256" key="2">
    <source>
        <dbReference type="HAMAP-Rule" id="MF_01477"/>
    </source>
</evidence>
<dbReference type="Gene3D" id="3.30.460.10">
    <property type="entry name" value="Beta Polymerase, domain 2"/>
    <property type="match status" value="1"/>
</dbReference>
<dbReference type="GO" id="GO:0043023">
    <property type="term" value="F:ribosomal large subunit binding"/>
    <property type="evidence" value="ECO:0007669"/>
    <property type="project" value="TreeGrafter"/>
</dbReference>
<protein>
    <recommendedName>
        <fullName evidence="2">Ribosomal silencing factor RsfS</fullName>
    </recommendedName>
</protein>
<dbReference type="InterPro" id="IPR004394">
    <property type="entry name" value="Iojap/RsfS/C7orf30"/>
</dbReference>
<comment type="subunit">
    <text evidence="2">Interacts with ribosomal protein uL14 (rplN).</text>
</comment>
<organism evidence="3 4">
    <name type="scientific">Dasania phycosphaerae</name>
    <dbReference type="NCBI Taxonomy" id="2950436"/>
    <lineage>
        <taxon>Bacteria</taxon>
        <taxon>Pseudomonadati</taxon>
        <taxon>Pseudomonadota</taxon>
        <taxon>Gammaproteobacteria</taxon>
        <taxon>Cellvibrionales</taxon>
        <taxon>Spongiibacteraceae</taxon>
        <taxon>Dasania</taxon>
    </lineage>
</organism>
<keyword evidence="4" id="KW-1185">Reference proteome</keyword>
<name>A0A9J6RH38_9GAMM</name>
<dbReference type="PANTHER" id="PTHR21043">
    <property type="entry name" value="IOJAP SUPERFAMILY ORTHOLOG"/>
    <property type="match status" value="1"/>
</dbReference>
<comment type="caution">
    <text evidence="3">The sequence shown here is derived from an EMBL/GenBank/DDBJ whole genome shotgun (WGS) entry which is preliminary data.</text>
</comment>
<dbReference type="HAMAP" id="MF_01477">
    <property type="entry name" value="Iojap_RsfS"/>
    <property type="match status" value="1"/>
</dbReference>
<dbReference type="GO" id="GO:0005737">
    <property type="term" value="C:cytoplasm"/>
    <property type="evidence" value="ECO:0007669"/>
    <property type="project" value="UniProtKB-SubCell"/>
</dbReference>
<evidence type="ECO:0000313" key="3">
    <source>
        <dbReference type="EMBL" id="MCZ0863641.1"/>
    </source>
</evidence>
<dbReference type="PANTHER" id="PTHR21043:SF0">
    <property type="entry name" value="MITOCHONDRIAL ASSEMBLY OF RIBOSOMAL LARGE SUBUNIT PROTEIN 1"/>
    <property type="match status" value="1"/>
</dbReference>
<dbReference type="InterPro" id="IPR043519">
    <property type="entry name" value="NT_sf"/>
</dbReference>